<keyword evidence="1" id="KW-0472">Membrane</keyword>
<evidence type="ECO:0000256" key="1">
    <source>
        <dbReference type="SAM" id="Phobius"/>
    </source>
</evidence>
<reference evidence="2 3" key="1">
    <citation type="submission" date="2016-10" db="EMBL/GenBank/DDBJ databases">
        <title>Genome sequence of the basidiomycete white-rot fungus Trametes pubescens.</title>
        <authorList>
            <person name="Makela M.R."/>
            <person name="Granchi Z."/>
            <person name="Peng M."/>
            <person name="De Vries R.P."/>
            <person name="Grigoriev I."/>
            <person name="Riley R."/>
            <person name="Hilden K."/>
        </authorList>
    </citation>
    <scope>NUCLEOTIDE SEQUENCE [LARGE SCALE GENOMIC DNA]</scope>
    <source>
        <strain evidence="2 3">FBCC735</strain>
    </source>
</reference>
<comment type="caution">
    <text evidence="2">The sequence shown here is derived from an EMBL/GenBank/DDBJ whole genome shotgun (WGS) entry which is preliminary data.</text>
</comment>
<sequence length="307" mass="33477">MEHERDNRTPEFDYAAALEEHHAKFPDSSYPPCRTSVAPPPQAGVVPQIVNAPRSPSAVPDIVNERNDYPAVVAPSSARLTSTVTYSDLPGGYDRVSVVEVEVGPTTRGTVDVRSSRRWVRFLENPNSVAILVVTPGSAESFHSDVAVTHRKLRYLFKDAIEWYLKERGVVVEGGVPAEFIKVDAHSAIGDAGAPVGITYMRVSPSGFDFHAPTTEAYVPSTTTILFTLCVISAIVFLAVQVYLILHGIGGGVLFQILLQTLRAIHDMAEGMDELLRKAAVFVLKLFGMVVLHVDKVLALCRELAEL</sequence>
<keyword evidence="1" id="KW-0812">Transmembrane</keyword>
<dbReference type="Proteomes" id="UP000184267">
    <property type="component" value="Unassembled WGS sequence"/>
</dbReference>
<protein>
    <submittedName>
        <fullName evidence="2">Uncharacterized protein</fullName>
    </submittedName>
</protein>
<keyword evidence="3" id="KW-1185">Reference proteome</keyword>
<keyword evidence="1" id="KW-1133">Transmembrane helix</keyword>
<dbReference type="OrthoDB" id="2758598at2759"/>
<dbReference type="OMA" id="NERNDYP"/>
<feature type="transmembrane region" description="Helical" evidence="1">
    <location>
        <begin position="225"/>
        <end position="255"/>
    </location>
</feature>
<dbReference type="AlphaFoldDB" id="A0A1M2VQ36"/>
<proteinExistence type="predicted"/>
<accession>A0A1M2VQ36</accession>
<gene>
    <name evidence="2" type="ORF">TRAPUB_13839</name>
</gene>
<feature type="transmembrane region" description="Helical" evidence="1">
    <location>
        <begin position="275"/>
        <end position="294"/>
    </location>
</feature>
<evidence type="ECO:0000313" key="3">
    <source>
        <dbReference type="Proteomes" id="UP000184267"/>
    </source>
</evidence>
<organism evidence="2 3">
    <name type="scientific">Trametes pubescens</name>
    <name type="common">White-rot fungus</name>
    <dbReference type="NCBI Taxonomy" id="154538"/>
    <lineage>
        <taxon>Eukaryota</taxon>
        <taxon>Fungi</taxon>
        <taxon>Dikarya</taxon>
        <taxon>Basidiomycota</taxon>
        <taxon>Agaricomycotina</taxon>
        <taxon>Agaricomycetes</taxon>
        <taxon>Polyporales</taxon>
        <taxon>Polyporaceae</taxon>
        <taxon>Trametes</taxon>
    </lineage>
</organism>
<evidence type="ECO:0000313" key="2">
    <source>
        <dbReference type="EMBL" id="OJT09678.1"/>
    </source>
</evidence>
<name>A0A1M2VQ36_TRAPU</name>
<dbReference type="EMBL" id="MNAD01000886">
    <property type="protein sequence ID" value="OJT09678.1"/>
    <property type="molecule type" value="Genomic_DNA"/>
</dbReference>